<evidence type="ECO:0000313" key="1">
    <source>
        <dbReference type="EMBL" id="KAJ9081999.1"/>
    </source>
</evidence>
<reference evidence="1" key="1">
    <citation type="submission" date="2022-04" db="EMBL/GenBank/DDBJ databases">
        <title>Genome of the entomopathogenic fungus Entomophthora muscae.</title>
        <authorList>
            <person name="Elya C."/>
            <person name="Lovett B.R."/>
            <person name="Lee E."/>
            <person name="Macias A.M."/>
            <person name="Hajek A.E."/>
            <person name="De Bivort B.L."/>
            <person name="Kasson M.T."/>
            <person name="De Fine Licht H.H."/>
            <person name="Stajich J.E."/>
        </authorList>
    </citation>
    <scope>NUCLEOTIDE SEQUENCE</scope>
    <source>
        <strain evidence="1">Berkeley</strain>
    </source>
</reference>
<keyword evidence="2" id="KW-1185">Reference proteome</keyword>
<name>A0ACC2U4R6_9FUNG</name>
<sequence>MNSSIYKYYPTVGDKIQCMVCQYSYRKDAPLSTLQKHLRVKHQFSIRCPLQPEEMEKAIEESKLPVFRYLGPTPSKPKPAPIEQPKKHAIKRMAIEELINPNEAGYVNHRIHAENAIAEWIQEENIPFSIATANSFYSMLRQINPDAILPSPQRLHQLITRGPKLNNNPGMEYPSSSTQLSYESSL</sequence>
<gene>
    <name evidence="1" type="ORF">DSO57_1008956</name>
</gene>
<organism evidence="1 2">
    <name type="scientific">Entomophthora muscae</name>
    <dbReference type="NCBI Taxonomy" id="34485"/>
    <lineage>
        <taxon>Eukaryota</taxon>
        <taxon>Fungi</taxon>
        <taxon>Fungi incertae sedis</taxon>
        <taxon>Zoopagomycota</taxon>
        <taxon>Entomophthoromycotina</taxon>
        <taxon>Entomophthoromycetes</taxon>
        <taxon>Entomophthorales</taxon>
        <taxon>Entomophthoraceae</taxon>
        <taxon>Entomophthora</taxon>
    </lineage>
</organism>
<dbReference type="EMBL" id="QTSX02001448">
    <property type="protein sequence ID" value="KAJ9081999.1"/>
    <property type="molecule type" value="Genomic_DNA"/>
</dbReference>
<evidence type="ECO:0000313" key="2">
    <source>
        <dbReference type="Proteomes" id="UP001165960"/>
    </source>
</evidence>
<dbReference type="Proteomes" id="UP001165960">
    <property type="component" value="Unassembled WGS sequence"/>
</dbReference>
<comment type="caution">
    <text evidence="1">The sequence shown here is derived from an EMBL/GenBank/DDBJ whole genome shotgun (WGS) entry which is preliminary data.</text>
</comment>
<accession>A0ACC2U4R6</accession>
<proteinExistence type="predicted"/>
<protein>
    <submittedName>
        <fullName evidence="1">Uncharacterized protein</fullName>
    </submittedName>
</protein>